<name>A0ABT9S7K6_9BURK</name>
<evidence type="ECO:0000256" key="3">
    <source>
        <dbReference type="ARBA" id="ARBA00023163"/>
    </source>
</evidence>
<dbReference type="SUPFAM" id="SSF48008">
    <property type="entry name" value="GntR ligand-binding domain-like"/>
    <property type="match status" value="1"/>
</dbReference>
<dbReference type="PROSITE" id="PS50949">
    <property type="entry name" value="HTH_GNTR"/>
    <property type="match status" value="1"/>
</dbReference>
<organism evidence="6 7">
    <name type="scientific">Variovorax ginsengisoli</name>
    <dbReference type="NCBI Taxonomy" id="363844"/>
    <lineage>
        <taxon>Bacteria</taxon>
        <taxon>Pseudomonadati</taxon>
        <taxon>Pseudomonadota</taxon>
        <taxon>Betaproteobacteria</taxon>
        <taxon>Burkholderiales</taxon>
        <taxon>Comamonadaceae</taxon>
        <taxon>Variovorax</taxon>
    </lineage>
</organism>
<gene>
    <name evidence="6" type="ORF">J2W36_001577</name>
</gene>
<evidence type="ECO:0000256" key="2">
    <source>
        <dbReference type="ARBA" id="ARBA00023125"/>
    </source>
</evidence>
<dbReference type="Pfam" id="PF07729">
    <property type="entry name" value="FCD"/>
    <property type="match status" value="1"/>
</dbReference>
<feature type="compositionally biased region" description="Polar residues" evidence="4">
    <location>
        <begin position="1"/>
        <end position="10"/>
    </location>
</feature>
<dbReference type="PANTHER" id="PTHR43537:SF5">
    <property type="entry name" value="UXU OPERON TRANSCRIPTIONAL REGULATOR"/>
    <property type="match status" value="1"/>
</dbReference>
<evidence type="ECO:0000256" key="1">
    <source>
        <dbReference type="ARBA" id="ARBA00023015"/>
    </source>
</evidence>
<keyword evidence="7" id="KW-1185">Reference proteome</keyword>
<dbReference type="EMBL" id="JAUSRO010000004">
    <property type="protein sequence ID" value="MDP9899332.1"/>
    <property type="molecule type" value="Genomic_DNA"/>
</dbReference>
<dbReference type="InterPro" id="IPR011711">
    <property type="entry name" value="GntR_C"/>
</dbReference>
<evidence type="ECO:0000313" key="7">
    <source>
        <dbReference type="Proteomes" id="UP001226867"/>
    </source>
</evidence>
<evidence type="ECO:0000256" key="4">
    <source>
        <dbReference type="SAM" id="MobiDB-lite"/>
    </source>
</evidence>
<feature type="compositionally biased region" description="Low complexity" evidence="4">
    <location>
        <begin position="11"/>
        <end position="24"/>
    </location>
</feature>
<dbReference type="InterPro" id="IPR008920">
    <property type="entry name" value="TF_FadR/GntR_C"/>
</dbReference>
<dbReference type="Gene3D" id="1.10.10.10">
    <property type="entry name" value="Winged helix-like DNA-binding domain superfamily/Winged helix DNA-binding domain"/>
    <property type="match status" value="1"/>
</dbReference>
<keyword evidence="3" id="KW-0804">Transcription</keyword>
<dbReference type="InterPro" id="IPR036388">
    <property type="entry name" value="WH-like_DNA-bd_sf"/>
</dbReference>
<dbReference type="Proteomes" id="UP001226867">
    <property type="component" value="Unassembled WGS sequence"/>
</dbReference>
<protein>
    <submittedName>
        <fullName evidence="6">DNA-binding FadR family transcriptional regulator</fullName>
    </submittedName>
</protein>
<sequence length="267" mass="29337">MAKYQTTAARPSSNGPSTSPSSAPVDVADLSDRIAAQDKATASKVYRAILQSIRDGVLKPGDKLPNERDLSAQFQTSRGTVRHALAMMSTQGLLVRKVGSGTFLAETLLQLLSETDLPVAAHHENVPTYGEILEGRLLFEPAMMALSAQRADEEDFALMRRHLAAVRDADQWIDFKEGIYGVHQAIYRATRNRFMMQVFEAVVTDRRAVQYDGRSSLHSPVGTIVREKALRELTAIVDALQARDAKAATRLATDYFTQILASLSVYG</sequence>
<proteinExistence type="predicted"/>
<dbReference type="InterPro" id="IPR036390">
    <property type="entry name" value="WH_DNA-bd_sf"/>
</dbReference>
<dbReference type="RefSeq" id="WP_307689150.1">
    <property type="nucleotide sequence ID" value="NZ_JAUSRO010000004.1"/>
</dbReference>
<keyword evidence="1" id="KW-0805">Transcription regulation</keyword>
<evidence type="ECO:0000313" key="6">
    <source>
        <dbReference type="EMBL" id="MDP9899332.1"/>
    </source>
</evidence>
<dbReference type="Pfam" id="PF00392">
    <property type="entry name" value="GntR"/>
    <property type="match status" value="1"/>
</dbReference>
<keyword evidence="2 6" id="KW-0238">DNA-binding</keyword>
<dbReference type="Gene3D" id="1.20.120.530">
    <property type="entry name" value="GntR ligand-binding domain-like"/>
    <property type="match status" value="1"/>
</dbReference>
<feature type="domain" description="HTH gntR-type" evidence="5">
    <location>
        <begin position="39"/>
        <end position="107"/>
    </location>
</feature>
<dbReference type="PRINTS" id="PR00035">
    <property type="entry name" value="HTHGNTR"/>
</dbReference>
<evidence type="ECO:0000259" key="5">
    <source>
        <dbReference type="PROSITE" id="PS50949"/>
    </source>
</evidence>
<feature type="region of interest" description="Disordered" evidence="4">
    <location>
        <begin position="1"/>
        <end position="26"/>
    </location>
</feature>
<reference evidence="6 7" key="1">
    <citation type="submission" date="2023-07" db="EMBL/GenBank/DDBJ databases">
        <title>Sorghum-associated microbial communities from plants grown in Nebraska, USA.</title>
        <authorList>
            <person name="Schachtman D."/>
        </authorList>
    </citation>
    <scope>NUCLEOTIDE SEQUENCE [LARGE SCALE GENOMIC DNA]</scope>
    <source>
        <strain evidence="6 7">DS1607</strain>
    </source>
</reference>
<dbReference type="SUPFAM" id="SSF46785">
    <property type="entry name" value="Winged helix' DNA-binding domain"/>
    <property type="match status" value="1"/>
</dbReference>
<dbReference type="InterPro" id="IPR000524">
    <property type="entry name" value="Tscrpt_reg_HTH_GntR"/>
</dbReference>
<dbReference type="CDD" id="cd07377">
    <property type="entry name" value="WHTH_GntR"/>
    <property type="match status" value="1"/>
</dbReference>
<comment type="caution">
    <text evidence="6">The sequence shown here is derived from an EMBL/GenBank/DDBJ whole genome shotgun (WGS) entry which is preliminary data.</text>
</comment>
<dbReference type="PANTHER" id="PTHR43537">
    <property type="entry name" value="TRANSCRIPTIONAL REGULATOR, GNTR FAMILY"/>
    <property type="match status" value="1"/>
</dbReference>
<dbReference type="GO" id="GO:0003677">
    <property type="term" value="F:DNA binding"/>
    <property type="evidence" value="ECO:0007669"/>
    <property type="project" value="UniProtKB-KW"/>
</dbReference>
<dbReference type="SMART" id="SM00345">
    <property type="entry name" value="HTH_GNTR"/>
    <property type="match status" value="1"/>
</dbReference>
<accession>A0ABT9S7K6</accession>
<dbReference type="SMART" id="SM00895">
    <property type="entry name" value="FCD"/>
    <property type="match status" value="1"/>
</dbReference>